<dbReference type="GO" id="GO:0046354">
    <property type="term" value="P:mannan biosynthetic process"/>
    <property type="evidence" value="ECO:0007669"/>
    <property type="project" value="TreeGrafter"/>
</dbReference>
<protein>
    <recommendedName>
        <fullName evidence="14">Alpha 1,2-mannosyltransferase</fullName>
    </recommendedName>
</protein>
<proteinExistence type="inferred from homology"/>
<organism evidence="12 13">
    <name type="scientific">[Emmonsia] crescens</name>
    <dbReference type="NCBI Taxonomy" id="73230"/>
    <lineage>
        <taxon>Eukaryota</taxon>
        <taxon>Fungi</taxon>
        <taxon>Dikarya</taxon>
        <taxon>Ascomycota</taxon>
        <taxon>Pezizomycotina</taxon>
        <taxon>Eurotiomycetes</taxon>
        <taxon>Eurotiomycetidae</taxon>
        <taxon>Onygenales</taxon>
        <taxon>Ajellomycetaceae</taxon>
        <taxon>Emergomyces</taxon>
    </lineage>
</organism>
<dbReference type="SUPFAM" id="SSF53448">
    <property type="entry name" value="Nucleotide-diphospho-sugar transferases"/>
    <property type="match status" value="1"/>
</dbReference>
<dbReference type="Gene3D" id="3.90.550.10">
    <property type="entry name" value="Spore Coat Polysaccharide Biosynthesis Protein SpsA, Chain A"/>
    <property type="match status" value="1"/>
</dbReference>
<evidence type="ECO:0000313" key="12">
    <source>
        <dbReference type="EMBL" id="KKZ59983.1"/>
    </source>
</evidence>
<keyword evidence="8" id="KW-0333">Golgi apparatus</keyword>
<dbReference type="Proteomes" id="UP000034164">
    <property type="component" value="Unassembled WGS sequence"/>
</dbReference>
<keyword evidence="5" id="KW-0812">Transmembrane</keyword>
<evidence type="ECO:0000256" key="9">
    <source>
        <dbReference type="ARBA" id="ARBA00023136"/>
    </source>
</evidence>
<keyword evidence="11" id="KW-0732">Signal</keyword>
<dbReference type="InterPro" id="IPR022751">
    <property type="entry name" value="Alpha_mannosyltransferase"/>
</dbReference>
<feature type="signal peptide" evidence="11">
    <location>
        <begin position="1"/>
        <end position="29"/>
    </location>
</feature>
<comment type="subcellular location">
    <subcellularLocation>
        <location evidence="1">Golgi apparatus membrane</location>
        <topology evidence="1">Single-pass type II membrane protein</topology>
    </subcellularLocation>
</comment>
<evidence type="ECO:0000256" key="8">
    <source>
        <dbReference type="ARBA" id="ARBA00023034"/>
    </source>
</evidence>
<evidence type="ECO:0008006" key="14">
    <source>
        <dbReference type="Google" id="ProtNLM"/>
    </source>
</evidence>
<keyword evidence="9" id="KW-0472">Membrane</keyword>
<dbReference type="PANTHER" id="PTHR31646">
    <property type="entry name" value="ALPHA-1,2-MANNOSYLTRANSFERASE MNN2"/>
    <property type="match status" value="1"/>
</dbReference>
<dbReference type="EMBL" id="LCZI01001613">
    <property type="protein sequence ID" value="KKZ59983.1"/>
    <property type="molecule type" value="Genomic_DNA"/>
</dbReference>
<dbReference type="GO" id="GO:0000139">
    <property type="term" value="C:Golgi membrane"/>
    <property type="evidence" value="ECO:0007669"/>
    <property type="project" value="UniProtKB-SubCell"/>
</dbReference>
<evidence type="ECO:0000256" key="5">
    <source>
        <dbReference type="ARBA" id="ARBA00022692"/>
    </source>
</evidence>
<keyword evidence="6" id="KW-0735">Signal-anchor</keyword>
<keyword evidence="7" id="KW-1133">Transmembrane helix</keyword>
<accession>A0A0G2HPR9</accession>
<evidence type="ECO:0000256" key="1">
    <source>
        <dbReference type="ARBA" id="ARBA00004323"/>
    </source>
</evidence>
<evidence type="ECO:0000256" key="4">
    <source>
        <dbReference type="ARBA" id="ARBA00022679"/>
    </source>
</evidence>
<dbReference type="AlphaFoldDB" id="A0A0G2HPR9"/>
<keyword evidence="4" id="KW-0808">Transferase</keyword>
<evidence type="ECO:0000256" key="2">
    <source>
        <dbReference type="ARBA" id="ARBA00004922"/>
    </source>
</evidence>
<comment type="caution">
    <text evidence="12">The sequence shown here is derived from an EMBL/GenBank/DDBJ whole genome shotgun (WGS) entry which is preliminary data.</text>
</comment>
<dbReference type="VEuPathDB" id="FungiDB:EMCG_00825"/>
<feature type="chain" id="PRO_5002545433" description="Alpha 1,2-mannosyltransferase" evidence="11">
    <location>
        <begin position="30"/>
        <end position="494"/>
    </location>
</feature>
<dbReference type="OrthoDB" id="4484309at2759"/>
<evidence type="ECO:0000313" key="13">
    <source>
        <dbReference type="Proteomes" id="UP000034164"/>
    </source>
</evidence>
<evidence type="ECO:0000256" key="11">
    <source>
        <dbReference type="SAM" id="SignalP"/>
    </source>
</evidence>
<evidence type="ECO:0000256" key="6">
    <source>
        <dbReference type="ARBA" id="ARBA00022968"/>
    </source>
</evidence>
<comment type="similarity">
    <text evidence="3">Belongs to the MNN1/MNT family.</text>
</comment>
<gene>
    <name evidence="12" type="ORF">EMCG_00825</name>
</gene>
<evidence type="ECO:0000256" key="3">
    <source>
        <dbReference type="ARBA" id="ARBA00009105"/>
    </source>
</evidence>
<name>A0A0G2HPR9_9EURO</name>
<dbReference type="InterPro" id="IPR029044">
    <property type="entry name" value="Nucleotide-diphossugar_trans"/>
</dbReference>
<feature type="region of interest" description="Disordered" evidence="10">
    <location>
        <begin position="30"/>
        <end position="54"/>
    </location>
</feature>
<reference evidence="13" key="1">
    <citation type="journal article" date="2015" name="PLoS Genet.">
        <title>The dynamic genome and transcriptome of the human fungal pathogen Blastomyces and close relative Emmonsia.</title>
        <authorList>
            <person name="Munoz J.F."/>
            <person name="Gauthier G.M."/>
            <person name="Desjardins C.A."/>
            <person name="Gallo J.E."/>
            <person name="Holder J."/>
            <person name="Sullivan T.D."/>
            <person name="Marty A.J."/>
            <person name="Carmen J.C."/>
            <person name="Chen Z."/>
            <person name="Ding L."/>
            <person name="Gujja S."/>
            <person name="Magrini V."/>
            <person name="Misas E."/>
            <person name="Mitreva M."/>
            <person name="Priest M."/>
            <person name="Saif S."/>
            <person name="Whiston E.A."/>
            <person name="Young S."/>
            <person name="Zeng Q."/>
            <person name="Goldman W.E."/>
            <person name="Mardis E.R."/>
            <person name="Taylor J.W."/>
            <person name="McEwen J.G."/>
            <person name="Clay O.K."/>
            <person name="Klein B.S."/>
            <person name="Cuomo C.A."/>
        </authorList>
    </citation>
    <scope>NUCLEOTIDE SEQUENCE [LARGE SCALE GENOMIC DNA]</scope>
    <source>
        <strain evidence="13">UAMH 3008</strain>
    </source>
</reference>
<dbReference type="Pfam" id="PF11051">
    <property type="entry name" value="Mannosyl_trans3"/>
    <property type="match status" value="2"/>
</dbReference>
<sequence length="494" mass="55252">MAQGPRYRRSFPLVLIALFLYFTLRRTSSSASSASSSPPPPVDNRYPPVSAHSDNPTTADHGRLWLAFHGILRAAEPRCKSPKRIEDHPSAIGFKPDEVDHVTLPEHIIVETEDREILKKAHSRFTSLLSSRTAPKLRYTPGTKGIVSTAGGRYLPVLVTSLYMLRKTGSTLPVEIFVADKSEYDEYVCAVLLPSLNAKCVILADILDYSPLDEGLKKYQFKIFSLLFSSFEQVLFLDADSFPMHDPINLFNSEPFLSTGLVTWPDFWQVTYHPSFFHVSSQQIPTGFSHASTESGQLLVSKKSHAQMLLLSAYYNFYGPSHYYLLLSQGHPGEGDKETFIAPALILQLPFYAVSTGPAVFGYRKPDGQWEGGVILQANPIWDSRLPKGKVYGWGGKPSAPPESFMTCHANLPKLDPISVFGEKGLAWNAEGKPQRMWGPAHDMVDKVGFDIERRLWGELRTTACELEGKFVPWNDKPKLCETIGQFLKHMADK</sequence>
<comment type="pathway">
    <text evidence="2">Protein modification; protein glycosylation.</text>
</comment>
<evidence type="ECO:0000256" key="7">
    <source>
        <dbReference type="ARBA" id="ARBA00022989"/>
    </source>
</evidence>
<evidence type="ECO:0000256" key="10">
    <source>
        <dbReference type="SAM" id="MobiDB-lite"/>
    </source>
</evidence>
<dbReference type="GO" id="GO:0000026">
    <property type="term" value="F:alpha-1,2-mannosyltransferase activity"/>
    <property type="evidence" value="ECO:0007669"/>
    <property type="project" value="TreeGrafter"/>
</dbReference>
<dbReference type="PANTHER" id="PTHR31646:SF1">
    <property type="entry name" value="ALPHA-1,2-MANNOSYLTRANSFERASE MNN2"/>
    <property type="match status" value="1"/>
</dbReference>